<dbReference type="EMBL" id="KZ820060">
    <property type="protein sequence ID" value="PWN49371.1"/>
    <property type="molecule type" value="Genomic_DNA"/>
</dbReference>
<gene>
    <name evidence="1" type="ORF">IE53DRAFT_369821</name>
</gene>
<proteinExistence type="predicted"/>
<evidence type="ECO:0000313" key="1">
    <source>
        <dbReference type="EMBL" id="PWN49371.1"/>
    </source>
</evidence>
<name>A0ACD0NUA1_9BASI</name>
<evidence type="ECO:0000313" key="2">
    <source>
        <dbReference type="Proteomes" id="UP000245626"/>
    </source>
</evidence>
<sequence>MVSKKKSANPADAARKAAKAREQKRNKAEREKVRETVTLRKDTTGLENDIKQLERRSHLTKQQQADLQDLRAELARIRKVKEAYIEKHPEHRKFVVGYEKDPEQLRKESLLKDEAAPGPSLGGVIPGRDPKRSVYYDPVFNPYGAPPPGMPYLEKPLAQFEAEQNLAESKAETGQPLQAGESEHEDDSSEDSEDEITMPDGPPPPPPPPPGPPLHFIGLQAGAMTEDRHKLESHDGGFDEQEDDGEEGDDGNELGDIVMPEGHPPPKPPSGPKAMQLGGPPPAFPLGRPPPQGYRYPITFPPPPGFIPQQPTPFPVPPIGNTGGSFTPARGSWPTPRGQIRHGRGASRGRGGPSQMRTGAPREIYDPLSGEVHPTYQGHRAKKREESQAQQQAADHSGIISGGGLTGHDSLPAKPRPPRPPPGPLPSAVISAGPQLRDLKKEVTAFVPAALRKRRAEEKAREKKGLPGRIDAAPSSDPSFNNIGSKPDLMSAILPHLEGGSVSRDGGNKQAKREVPVASSTLAKRGSGAQDYDRFLDELGDLL</sequence>
<organism evidence="1 2">
    <name type="scientific">Violaceomyces palustris</name>
    <dbReference type="NCBI Taxonomy" id="1673888"/>
    <lineage>
        <taxon>Eukaryota</taxon>
        <taxon>Fungi</taxon>
        <taxon>Dikarya</taxon>
        <taxon>Basidiomycota</taxon>
        <taxon>Ustilaginomycotina</taxon>
        <taxon>Ustilaginomycetes</taxon>
        <taxon>Violaceomycetales</taxon>
        <taxon>Violaceomycetaceae</taxon>
        <taxon>Violaceomyces</taxon>
    </lineage>
</organism>
<protein>
    <submittedName>
        <fullName evidence="1">Uncharacterized protein</fullName>
    </submittedName>
</protein>
<dbReference type="Proteomes" id="UP000245626">
    <property type="component" value="Unassembled WGS sequence"/>
</dbReference>
<reference evidence="1 2" key="1">
    <citation type="journal article" date="2018" name="Mol. Biol. Evol.">
        <title>Broad Genomic Sampling Reveals a Smut Pathogenic Ancestry of the Fungal Clade Ustilaginomycotina.</title>
        <authorList>
            <person name="Kijpornyongpan T."/>
            <person name="Mondo S.J."/>
            <person name="Barry K."/>
            <person name="Sandor L."/>
            <person name="Lee J."/>
            <person name="Lipzen A."/>
            <person name="Pangilinan J."/>
            <person name="LaButti K."/>
            <person name="Hainaut M."/>
            <person name="Henrissat B."/>
            <person name="Grigoriev I.V."/>
            <person name="Spatafora J.W."/>
            <person name="Aime M.C."/>
        </authorList>
    </citation>
    <scope>NUCLEOTIDE SEQUENCE [LARGE SCALE GENOMIC DNA]</scope>
    <source>
        <strain evidence="1 2">SA 807</strain>
    </source>
</reference>
<accession>A0ACD0NUA1</accession>
<keyword evidence="2" id="KW-1185">Reference proteome</keyword>